<proteinExistence type="predicted"/>
<sequence length="354" mass="42241">MYFNVIYFIKIHNMSFCIVLKKSEGMIVANYEYYRFSKEMRDELKPLYQSNNYRGILGILYDYAMIAFAIVLSQFHIAFYILSLLIIGSRQRALATILHDASHLCLAKSKKLNRLLGTYFSGYLIGQEFHIYQDSHVKGHHMHLGNPSKDPDYQYHLEVGLYELRDHQHFFYKYVLRPLFLLNIFSYAVYVFKHRMLQITKYPKQYAKMIVMWLVICGVLLYFGLFMHLILYWVIPYFTAFMVIGWFIEIAEHYPLMLNHKKSIQMTRNRFSHWIEAFFLSIHAENYHLTHHLQASIPYWNIAKAHRVMMKDATYAKLNHKMGGVFFSSNHNDPLIKDLIRNQKLPIQQMRENG</sequence>
<keyword evidence="1" id="KW-1133">Transmembrane helix</keyword>
<dbReference type="GO" id="GO:0016705">
    <property type="term" value="F:oxidoreductase activity, acting on paired donors, with incorporation or reduction of molecular oxygen"/>
    <property type="evidence" value="ECO:0007669"/>
    <property type="project" value="UniProtKB-ARBA"/>
</dbReference>
<dbReference type="Proteomes" id="UP000676804">
    <property type="component" value="Unassembled WGS sequence"/>
</dbReference>
<dbReference type="InterPro" id="IPR012171">
    <property type="entry name" value="Fatty_acid_desaturase"/>
</dbReference>
<protein>
    <submittedName>
        <fullName evidence="3">Fatty acid desaturase family protein</fullName>
    </submittedName>
</protein>
<feature type="domain" description="Fatty acid desaturase" evidence="2">
    <location>
        <begin position="77"/>
        <end position="317"/>
    </location>
</feature>
<dbReference type="NCBIfam" id="NF041365">
    <property type="entry name" value="GntB_guanitoxin"/>
    <property type="match status" value="1"/>
</dbReference>
<keyword evidence="1" id="KW-0472">Membrane</keyword>
<evidence type="ECO:0000313" key="3">
    <source>
        <dbReference type="EMBL" id="MBR8689436.1"/>
    </source>
</evidence>
<dbReference type="CDD" id="cd03510">
    <property type="entry name" value="Rhizobitoxine-FADS-like"/>
    <property type="match status" value="1"/>
</dbReference>
<evidence type="ECO:0000313" key="4">
    <source>
        <dbReference type="Proteomes" id="UP000676804"/>
    </source>
</evidence>
<name>A0ABD4QH18_9BACI</name>
<feature type="transmembrane region" description="Helical" evidence="1">
    <location>
        <begin position="171"/>
        <end position="190"/>
    </location>
</feature>
<evidence type="ECO:0000259" key="2">
    <source>
        <dbReference type="Pfam" id="PF00487"/>
    </source>
</evidence>
<feature type="transmembrane region" description="Helical" evidence="1">
    <location>
        <begin position="63"/>
        <end position="87"/>
    </location>
</feature>
<organism evidence="3 4">
    <name type="scientific">Bacillus australimaris</name>
    <dbReference type="NCBI Taxonomy" id="1326968"/>
    <lineage>
        <taxon>Bacteria</taxon>
        <taxon>Bacillati</taxon>
        <taxon>Bacillota</taxon>
        <taxon>Bacilli</taxon>
        <taxon>Bacillales</taxon>
        <taxon>Bacillaceae</taxon>
        <taxon>Bacillus</taxon>
    </lineage>
</organism>
<dbReference type="PANTHER" id="PTHR19353:SF19">
    <property type="entry name" value="DELTA(5) FATTY ACID DESATURASE C-RELATED"/>
    <property type="match status" value="1"/>
</dbReference>
<reference evidence="3 4" key="1">
    <citation type="submission" date="2021-04" db="EMBL/GenBank/DDBJ databases">
        <title>Isolation of newly marine bacteria for enzymatic activity.</title>
        <authorList>
            <person name="Hadi W.A.M."/>
            <person name="Nair A.J.J."/>
            <person name="Edwin B.T."/>
        </authorList>
    </citation>
    <scope>NUCLEOTIDE SEQUENCE [LARGE SCALE GENOMIC DNA]</scope>
    <source>
        <strain evidence="3 4">B28A</strain>
    </source>
</reference>
<evidence type="ECO:0000256" key="1">
    <source>
        <dbReference type="SAM" id="Phobius"/>
    </source>
</evidence>
<dbReference type="EMBL" id="JAGQFH010000009">
    <property type="protein sequence ID" value="MBR8689436.1"/>
    <property type="molecule type" value="Genomic_DNA"/>
</dbReference>
<gene>
    <name evidence="3" type="ORF">KCQ59_06555</name>
</gene>
<dbReference type="InterPro" id="IPR005804">
    <property type="entry name" value="FA_desaturase_dom"/>
</dbReference>
<keyword evidence="1" id="KW-0812">Transmembrane</keyword>
<accession>A0ABD4QH18</accession>
<dbReference type="AlphaFoldDB" id="A0ABD4QH18"/>
<dbReference type="RefSeq" id="WP_078060981.1">
    <property type="nucleotide sequence ID" value="NZ_JAGQFH010000009.1"/>
</dbReference>
<comment type="caution">
    <text evidence="3">The sequence shown here is derived from an EMBL/GenBank/DDBJ whole genome shotgun (WGS) entry which is preliminary data.</text>
</comment>
<dbReference type="PANTHER" id="PTHR19353">
    <property type="entry name" value="FATTY ACID DESATURASE 2"/>
    <property type="match status" value="1"/>
</dbReference>
<feature type="transmembrane region" description="Helical" evidence="1">
    <location>
        <begin position="210"/>
        <end position="231"/>
    </location>
</feature>
<dbReference type="GO" id="GO:0008610">
    <property type="term" value="P:lipid biosynthetic process"/>
    <property type="evidence" value="ECO:0007669"/>
    <property type="project" value="UniProtKB-ARBA"/>
</dbReference>
<dbReference type="Pfam" id="PF00487">
    <property type="entry name" value="FA_desaturase"/>
    <property type="match status" value="1"/>
</dbReference>